<dbReference type="AlphaFoldDB" id="B1HXX0"/>
<reference evidence="1 2" key="1">
    <citation type="journal article" date="2008" name="J. Bacteriol.">
        <title>Complete genome sequence of the mosquitocidal bacterium Bacillus sphaericus C3-41 and comparison with those of closely related Bacillus species.</title>
        <authorList>
            <person name="Hu X."/>
            <person name="Fan W."/>
            <person name="Han B."/>
            <person name="Liu H."/>
            <person name="Zheng D."/>
            <person name="Li Q."/>
            <person name="Dong W."/>
            <person name="Yan J."/>
            <person name="Gao M."/>
            <person name="Berry C."/>
            <person name="Yuan Z."/>
        </authorList>
    </citation>
    <scope>NUCLEOTIDE SEQUENCE [LARGE SCALE GENOMIC DNA]</scope>
    <source>
        <strain evidence="1 2">C3-41</strain>
    </source>
</reference>
<gene>
    <name evidence="1" type="ordered locus">Bsph_2544</name>
</gene>
<dbReference type="KEGG" id="lsp:Bsph_2544"/>
<dbReference type="EnsemblBacteria" id="ACA40095">
    <property type="protein sequence ID" value="ACA40095"/>
    <property type="gene ID" value="Bsph_2544"/>
</dbReference>
<dbReference type="Proteomes" id="UP000002164">
    <property type="component" value="Chromosome"/>
</dbReference>
<evidence type="ECO:0000313" key="1">
    <source>
        <dbReference type="EMBL" id="ACA40095.1"/>
    </source>
</evidence>
<dbReference type="HOGENOM" id="CLU_3345495_0_0_9"/>
<name>B1HXX0_LYSSC</name>
<dbReference type="EMBL" id="CP000817">
    <property type="protein sequence ID" value="ACA40095.1"/>
    <property type="molecule type" value="Genomic_DNA"/>
</dbReference>
<accession>B1HXX0</accession>
<evidence type="ECO:0000313" key="2">
    <source>
        <dbReference type="Proteomes" id="UP000002164"/>
    </source>
</evidence>
<organism evidence="1 2">
    <name type="scientific">Lysinibacillus sphaericus (strain C3-41)</name>
    <dbReference type="NCBI Taxonomy" id="444177"/>
    <lineage>
        <taxon>Bacteria</taxon>
        <taxon>Bacillati</taxon>
        <taxon>Bacillota</taxon>
        <taxon>Bacilli</taxon>
        <taxon>Bacillales</taxon>
        <taxon>Bacillaceae</taxon>
        <taxon>Lysinibacillus</taxon>
    </lineage>
</organism>
<protein>
    <submittedName>
        <fullName evidence="1">Uncharacterized protein</fullName>
    </submittedName>
</protein>
<sequence>MPSLRAIATTRLTIASATYLEEITLIGTKKISLFFIF</sequence>
<proteinExistence type="predicted"/>